<evidence type="ECO:0000256" key="7">
    <source>
        <dbReference type="ARBA" id="ARBA00023146"/>
    </source>
</evidence>
<feature type="binding site" evidence="8">
    <location>
        <begin position="376"/>
        <end position="379"/>
    </location>
    <ligand>
        <name>ATP</name>
        <dbReference type="ChEBI" id="CHEBI:30616"/>
    </ligand>
</feature>
<dbReference type="EC" id="6.1.1.14" evidence="8"/>
<evidence type="ECO:0000256" key="5">
    <source>
        <dbReference type="ARBA" id="ARBA00022840"/>
    </source>
</evidence>
<dbReference type="GO" id="GO:0005524">
    <property type="term" value="F:ATP binding"/>
    <property type="evidence" value="ECO:0007669"/>
    <property type="project" value="UniProtKB-UniRule"/>
</dbReference>
<keyword evidence="6 8" id="KW-0648">Protein biosynthesis</keyword>
<dbReference type="SUPFAM" id="SSF55681">
    <property type="entry name" value="Class II aaRS and biotin synthetases"/>
    <property type="match status" value="1"/>
</dbReference>
<feature type="binding site" evidence="8">
    <location>
        <begin position="260"/>
        <end position="265"/>
    </location>
    <ligand>
        <name>ATP</name>
        <dbReference type="ChEBI" id="CHEBI:30616"/>
    </ligand>
</feature>
<accession>A0A428K5S0</accession>
<feature type="binding site" evidence="8">
    <location>
        <begin position="332"/>
        <end position="333"/>
    </location>
    <ligand>
        <name>ATP</name>
        <dbReference type="ChEBI" id="CHEBI:30616"/>
    </ligand>
</feature>
<comment type="caution">
    <text evidence="10">The sequence shown here is derived from an EMBL/GenBank/DDBJ whole genome shotgun (WGS) entry which is preliminary data.</text>
</comment>
<dbReference type="AlphaFoldDB" id="A0A428K5S0"/>
<feature type="binding site" evidence="8">
    <location>
        <begin position="250"/>
        <end position="252"/>
    </location>
    <ligand>
        <name>ATP</name>
        <dbReference type="ChEBI" id="CHEBI:30616"/>
    </ligand>
</feature>
<dbReference type="Gene3D" id="3.30.930.10">
    <property type="entry name" value="Bira Bifunctional Protein, Domain 2"/>
    <property type="match status" value="1"/>
</dbReference>
<gene>
    <name evidence="8" type="primary">glyQS</name>
    <name evidence="10" type="ORF">EJA19_02490</name>
</gene>
<dbReference type="NCBIfam" id="TIGR00389">
    <property type="entry name" value="glyS_dimeric"/>
    <property type="match status" value="1"/>
</dbReference>
<dbReference type="InterPro" id="IPR045864">
    <property type="entry name" value="aa-tRNA-synth_II/BPL/LPL"/>
</dbReference>
<keyword evidence="4 8" id="KW-0547">Nucleotide-binding</keyword>
<dbReference type="InterPro" id="IPR004154">
    <property type="entry name" value="Anticodon-bd"/>
</dbReference>
<evidence type="ECO:0000256" key="8">
    <source>
        <dbReference type="HAMAP-Rule" id="MF_00253"/>
    </source>
</evidence>
<dbReference type="InterPro" id="IPR036621">
    <property type="entry name" value="Anticodon-bd_dom_sf"/>
</dbReference>
<dbReference type="GO" id="GO:0070062">
    <property type="term" value="C:extracellular exosome"/>
    <property type="evidence" value="ECO:0007669"/>
    <property type="project" value="UniProtKB-ARBA"/>
</dbReference>
<dbReference type="Gene3D" id="3.40.50.800">
    <property type="entry name" value="Anticodon-binding domain"/>
    <property type="match status" value="1"/>
</dbReference>
<evidence type="ECO:0000256" key="6">
    <source>
        <dbReference type="ARBA" id="ARBA00022917"/>
    </source>
</evidence>
<dbReference type="HAMAP" id="MF_00253_B">
    <property type="entry name" value="Gly_tRNA_synth_B"/>
    <property type="match status" value="1"/>
</dbReference>
<dbReference type="EMBL" id="RWBG01000001">
    <property type="protein sequence ID" value="RSK41767.1"/>
    <property type="molecule type" value="Genomic_DNA"/>
</dbReference>
<dbReference type="PANTHER" id="PTHR10745:SF8">
    <property type="entry name" value="DNA POLYMERASE SUBUNIT GAMMA-2, MITOCHONDRIAL"/>
    <property type="match status" value="1"/>
</dbReference>
<evidence type="ECO:0000256" key="4">
    <source>
        <dbReference type="ARBA" id="ARBA00022741"/>
    </source>
</evidence>
<dbReference type="InterPro" id="IPR033731">
    <property type="entry name" value="GlyRS-like_core"/>
</dbReference>
<name>A0A428K5S0_9FLAO</name>
<dbReference type="GO" id="GO:0006426">
    <property type="term" value="P:glycyl-tRNA aminoacylation"/>
    <property type="evidence" value="ECO:0007669"/>
    <property type="project" value="UniProtKB-UniRule"/>
</dbReference>
<dbReference type="InterPro" id="IPR002315">
    <property type="entry name" value="tRNA-synt_gly"/>
</dbReference>
<dbReference type="OrthoDB" id="9760853at2"/>
<evidence type="ECO:0000256" key="2">
    <source>
        <dbReference type="ARBA" id="ARBA00022490"/>
    </source>
</evidence>
<dbReference type="GO" id="GO:0004820">
    <property type="term" value="F:glycine-tRNA ligase activity"/>
    <property type="evidence" value="ECO:0007669"/>
    <property type="project" value="UniProtKB-UniRule"/>
</dbReference>
<dbReference type="Proteomes" id="UP000270620">
    <property type="component" value="Unassembled WGS sequence"/>
</dbReference>
<protein>
    <recommendedName>
        <fullName evidence="8">Glycine--tRNA ligase</fullName>
        <ecNumber evidence="8">6.1.1.14</ecNumber>
    </recommendedName>
    <alternativeName>
        <fullName evidence="8">Glycyl-tRNA synthetase</fullName>
        <shortName evidence="8">GlyRS</shortName>
    </alternativeName>
</protein>
<sequence>MANNDDQFKKVIAHAKEYGYVFQSSEIYDGLSAVYDYAQNGVELKKNICDYWWKAMVQMHDNIVGLDAAIFMHPTTWKASGHIDAFNDPLIDNKDSKKRYRADVLVEDYCGKLEAKIEKEIKKAKKRFGDAFNKEEFVSTNGRVLGYQEKIDTILKRLGKSLENEDLADVKALIEELDIADPVSGSKNWTDVKQFNLMFGTKLGASADSAMDLYLRPETAQGIFVNFLNVQKTGRMKIPFGIAQIGKAFRNEIVARQFIFRQREFEQMEMQFFVKPGTQKEWYESWKDTRMKWHLSLGLGKDNYRFHDHEKLAHYADAAADIEFRFPFGFKELEGIHSRTDFDLSQHEKFSGKKMQYFDHEENKSYVPYVIETSIGLDRMFLAVFSNALMEEELDNNTTRTVLKLPAVLAPTKAAVLPLVKKDGLPEIAKKIVDDLKWDFNVSYDEKDAVGRRYRRQDANGTPFCITVDHDTLEDNTVTIRHRDTMEQKRVNIEELRDIIKKEVDVKEWLMKM</sequence>
<feature type="domain" description="Aminoacyl-transfer RNA synthetases class-II family profile" evidence="9">
    <location>
        <begin position="143"/>
        <end position="418"/>
    </location>
</feature>
<dbReference type="InterPro" id="IPR022961">
    <property type="entry name" value="Gly_tRNA_ligase_bac"/>
</dbReference>
<dbReference type="CDD" id="cd00774">
    <property type="entry name" value="GlyRS-like_core"/>
    <property type="match status" value="1"/>
</dbReference>
<dbReference type="GO" id="GO:1990742">
    <property type="term" value="C:microvesicle"/>
    <property type="evidence" value="ECO:0007669"/>
    <property type="project" value="UniProtKB-ARBA"/>
</dbReference>
<evidence type="ECO:0000313" key="10">
    <source>
        <dbReference type="EMBL" id="RSK41767.1"/>
    </source>
</evidence>
<keyword evidence="5 8" id="KW-0067">ATP-binding</keyword>
<evidence type="ECO:0000313" key="11">
    <source>
        <dbReference type="Proteomes" id="UP000270620"/>
    </source>
</evidence>
<proteinExistence type="inferred from homology"/>
<reference evidence="10 11" key="1">
    <citation type="submission" date="2018-12" db="EMBL/GenBank/DDBJ databases">
        <title>Mangrovimonas spongiae sp. nov., a novel member of the genus Mangrovimonas isolated from marine sponge.</title>
        <authorList>
            <person name="Zhuang L."/>
            <person name="Luo L."/>
        </authorList>
    </citation>
    <scope>NUCLEOTIDE SEQUENCE [LARGE SCALE GENOMIC DNA]</scope>
    <source>
        <strain evidence="10 11">HN-E26</strain>
    </source>
</reference>
<dbReference type="Pfam" id="PF00587">
    <property type="entry name" value="tRNA-synt_2b"/>
    <property type="match status" value="1"/>
</dbReference>
<dbReference type="RefSeq" id="WP_125466759.1">
    <property type="nucleotide sequence ID" value="NZ_RWBG01000001.1"/>
</dbReference>
<dbReference type="CDD" id="cd00858">
    <property type="entry name" value="GlyRS_anticodon"/>
    <property type="match status" value="1"/>
</dbReference>
<keyword evidence="3 8" id="KW-0436">Ligase</keyword>
<dbReference type="FunFam" id="3.40.50.800:FF:000002">
    <property type="entry name" value="Glycine--tRNA ligase"/>
    <property type="match status" value="1"/>
</dbReference>
<comment type="subcellular location">
    <subcellularLocation>
        <location evidence="8">Cytoplasm</location>
    </subcellularLocation>
</comment>
<dbReference type="GO" id="GO:0015966">
    <property type="term" value="P:diadenosine tetraphosphate biosynthetic process"/>
    <property type="evidence" value="ECO:0007669"/>
    <property type="project" value="UniProtKB-ARBA"/>
</dbReference>
<feature type="binding site" evidence="8">
    <location>
        <position position="218"/>
    </location>
    <ligand>
        <name>substrate</name>
    </ligand>
</feature>
<organism evidence="10 11">
    <name type="scientific">Mangrovimonas spongiae</name>
    <dbReference type="NCBI Taxonomy" id="2494697"/>
    <lineage>
        <taxon>Bacteria</taxon>
        <taxon>Pseudomonadati</taxon>
        <taxon>Bacteroidota</taxon>
        <taxon>Flavobacteriia</taxon>
        <taxon>Flavobacteriales</taxon>
        <taxon>Flavobacteriaceae</taxon>
        <taxon>Mangrovimonas</taxon>
    </lineage>
</organism>
<dbReference type="Gene3D" id="3.30.40.230">
    <property type="match status" value="1"/>
</dbReference>
<keyword evidence="7 8" id="KW-0030">Aminoacyl-tRNA synthetase</keyword>
<keyword evidence="11" id="KW-1185">Reference proteome</keyword>
<evidence type="ECO:0000256" key="1">
    <source>
        <dbReference type="ARBA" id="ARBA00008226"/>
    </source>
</evidence>
<evidence type="ECO:0000259" key="9">
    <source>
        <dbReference type="PROSITE" id="PS50862"/>
    </source>
</evidence>
<dbReference type="InterPro" id="IPR006195">
    <property type="entry name" value="aa-tRNA-synth_II"/>
</dbReference>
<feature type="binding site" evidence="8">
    <location>
        <begin position="372"/>
        <end position="376"/>
    </location>
    <ligand>
        <name>substrate</name>
    </ligand>
</feature>
<dbReference type="NCBIfam" id="NF003211">
    <property type="entry name" value="PRK04173.1"/>
    <property type="match status" value="1"/>
</dbReference>
<comment type="subunit">
    <text evidence="8">Homodimer.</text>
</comment>
<feature type="binding site" evidence="8">
    <location>
        <begin position="265"/>
        <end position="269"/>
    </location>
    <ligand>
        <name>substrate</name>
    </ligand>
</feature>
<comment type="similarity">
    <text evidence="1 8">Belongs to the class-II aminoacyl-tRNA synthetase family.</text>
</comment>
<dbReference type="PRINTS" id="PR01043">
    <property type="entry name" value="TRNASYNTHGLY"/>
</dbReference>
<dbReference type="SUPFAM" id="SSF52954">
    <property type="entry name" value="Class II aaRS ABD-related"/>
    <property type="match status" value="1"/>
</dbReference>
<keyword evidence="2 8" id="KW-0963">Cytoplasm</keyword>
<evidence type="ECO:0000256" key="3">
    <source>
        <dbReference type="ARBA" id="ARBA00022598"/>
    </source>
</evidence>
<dbReference type="GO" id="GO:0005737">
    <property type="term" value="C:cytoplasm"/>
    <property type="evidence" value="ECO:0007669"/>
    <property type="project" value="UniProtKB-SubCell"/>
</dbReference>
<dbReference type="InterPro" id="IPR027031">
    <property type="entry name" value="Gly-tRNA_synthase/POLG2"/>
</dbReference>
<dbReference type="Pfam" id="PF03129">
    <property type="entry name" value="HGTP_anticodon"/>
    <property type="match status" value="1"/>
</dbReference>
<comment type="catalytic activity">
    <reaction evidence="8">
        <text>tRNA(Gly) + glycine + ATP = glycyl-tRNA(Gly) + AMP + diphosphate</text>
        <dbReference type="Rhea" id="RHEA:16013"/>
        <dbReference type="Rhea" id="RHEA-COMP:9664"/>
        <dbReference type="Rhea" id="RHEA-COMP:9683"/>
        <dbReference type="ChEBI" id="CHEBI:30616"/>
        <dbReference type="ChEBI" id="CHEBI:33019"/>
        <dbReference type="ChEBI" id="CHEBI:57305"/>
        <dbReference type="ChEBI" id="CHEBI:78442"/>
        <dbReference type="ChEBI" id="CHEBI:78522"/>
        <dbReference type="ChEBI" id="CHEBI:456215"/>
        <dbReference type="EC" id="6.1.1.14"/>
    </reaction>
</comment>
<dbReference type="GO" id="GO:0004081">
    <property type="term" value="F:bis(5'-nucleosyl)-tetraphosphatase (asymmetrical) activity"/>
    <property type="evidence" value="ECO:0007669"/>
    <property type="project" value="UniProtKB-ARBA"/>
</dbReference>
<feature type="binding site" evidence="8">
    <location>
        <position position="101"/>
    </location>
    <ligand>
        <name>substrate</name>
    </ligand>
</feature>
<dbReference type="InterPro" id="IPR002314">
    <property type="entry name" value="aa-tRNA-synt_IIb"/>
</dbReference>
<dbReference type="PANTHER" id="PTHR10745">
    <property type="entry name" value="GLYCYL-TRNA SYNTHETASE/DNA POLYMERASE SUBUNIT GAMMA-2"/>
    <property type="match status" value="1"/>
</dbReference>
<dbReference type="PROSITE" id="PS50862">
    <property type="entry name" value="AA_TRNA_LIGASE_II"/>
    <property type="match status" value="1"/>
</dbReference>
<comment type="function">
    <text evidence="8">Catalyzes the attachment of glycine to tRNA(Gly).</text>
</comment>